<dbReference type="EMBL" id="MLIH01000035">
    <property type="protein sequence ID" value="OHU06425.1"/>
    <property type="molecule type" value="Genomic_DNA"/>
</dbReference>
<name>A0ABX3BVI7_9MYCO</name>
<dbReference type="Pfam" id="PF13707">
    <property type="entry name" value="RloB"/>
    <property type="match status" value="1"/>
</dbReference>
<gene>
    <name evidence="1" type="ORF">BKG73_23140</name>
</gene>
<organism evidence="1 2">
    <name type="scientific">Mycobacteroides saopaulense</name>
    <dbReference type="NCBI Taxonomy" id="1578165"/>
    <lineage>
        <taxon>Bacteria</taxon>
        <taxon>Bacillati</taxon>
        <taxon>Actinomycetota</taxon>
        <taxon>Actinomycetes</taxon>
        <taxon>Mycobacteriales</taxon>
        <taxon>Mycobacteriaceae</taxon>
        <taxon>Mycobacteroides</taxon>
    </lineage>
</organism>
<evidence type="ECO:0000313" key="2">
    <source>
        <dbReference type="Proteomes" id="UP000179621"/>
    </source>
</evidence>
<evidence type="ECO:0000313" key="1">
    <source>
        <dbReference type="EMBL" id="OHU06425.1"/>
    </source>
</evidence>
<protein>
    <recommendedName>
        <fullName evidence="3">RloB-like protein</fullName>
    </recommendedName>
</protein>
<dbReference type="InterPro" id="IPR025591">
    <property type="entry name" value="RloB"/>
</dbReference>
<reference evidence="1 2" key="1">
    <citation type="submission" date="2016-10" db="EMBL/GenBank/DDBJ databases">
        <title>Evaluation of Human, Animal and Environmental Mycobacterium chelonae Isolates by Core Genome Phylogenomic Analysis, Targeted Gene Comparison, and Anti-microbial Susceptibility Patterns: A Tale of Mistaken Identities.</title>
        <authorList>
            <person name="Fogelson S.B."/>
            <person name="Camus A.C."/>
            <person name="Lorenz W."/>
            <person name="Vasireddy R."/>
            <person name="Vasireddy S."/>
            <person name="Smith T."/>
            <person name="Brown-Elliott B.A."/>
            <person name="Wallace R.J.Jr."/>
            <person name="Hasan N.A."/>
            <person name="Reischl U."/>
            <person name="Sanchez S."/>
        </authorList>
    </citation>
    <scope>NUCLEOTIDE SEQUENCE [LARGE SCALE GENOMIC DNA]</scope>
    <source>
        <strain evidence="1 2">8528</strain>
    </source>
</reference>
<dbReference type="RefSeq" id="WP_070910588.1">
    <property type="nucleotide sequence ID" value="NZ_MLIC01000002.1"/>
</dbReference>
<sequence length="223" mass="24935">MTTGSKRTRTPRRPSTIATRLQIRIFTEGKKTEVQYVNHLYRLHRDQVIISVAPHLGSAPKTVVQAAANERNSDLREEKRGRGSAFSEYWAVFDVDEHKDLDEALAVAAKEGIKVALSSPCLELWFLLHAQPQTAYLHHHDAQHHAKQFLGCEKTLTDGALALLDAGYLMAKQRACGLDAKHLGDQSVLPWNPSSNIWELTETIKTARVLPAAGIPFSCWHLQ</sequence>
<comment type="caution">
    <text evidence="1">The sequence shown here is derived from an EMBL/GenBank/DDBJ whole genome shotgun (WGS) entry which is preliminary data.</text>
</comment>
<accession>A0ABX3BVI7</accession>
<proteinExistence type="predicted"/>
<evidence type="ECO:0008006" key="3">
    <source>
        <dbReference type="Google" id="ProtNLM"/>
    </source>
</evidence>
<dbReference type="Proteomes" id="UP000179621">
    <property type="component" value="Unassembled WGS sequence"/>
</dbReference>
<keyword evidence="2" id="KW-1185">Reference proteome</keyword>